<evidence type="ECO:0000313" key="7">
    <source>
        <dbReference type="Proteomes" id="UP000236305"/>
    </source>
</evidence>
<dbReference type="PROSITE" id="PS50030">
    <property type="entry name" value="UBA"/>
    <property type="match status" value="1"/>
</dbReference>
<feature type="compositionally biased region" description="Low complexity" evidence="2">
    <location>
        <begin position="264"/>
        <end position="290"/>
    </location>
</feature>
<feature type="compositionally biased region" description="Low complexity" evidence="2">
    <location>
        <begin position="155"/>
        <end position="167"/>
    </location>
</feature>
<feature type="compositionally biased region" description="Polar residues" evidence="2">
    <location>
        <begin position="291"/>
        <end position="311"/>
    </location>
</feature>
<dbReference type="PANTHER" id="PTHR45705">
    <property type="entry name" value="FI20236P1"/>
    <property type="match status" value="1"/>
</dbReference>
<dbReference type="PROSITE" id="PS50115">
    <property type="entry name" value="ARFGAP"/>
    <property type="match status" value="1"/>
</dbReference>
<feature type="domain" description="UBA" evidence="3">
    <location>
        <begin position="214"/>
        <end position="256"/>
    </location>
</feature>
<dbReference type="Gene3D" id="1.10.220.150">
    <property type="entry name" value="Arf GTPase activating protein"/>
    <property type="match status" value="1"/>
</dbReference>
<dbReference type="GO" id="GO:0005737">
    <property type="term" value="C:cytoplasm"/>
    <property type="evidence" value="ECO:0007669"/>
    <property type="project" value="TreeGrafter"/>
</dbReference>
<dbReference type="Proteomes" id="UP000236305">
    <property type="component" value="Unassembled WGS sequence"/>
</dbReference>
<dbReference type="InterPro" id="IPR001164">
    <property type="entry name" value="ArfGAP_dom"/>
</dbReference>
<dbReference type="PRINTS" id="PR00405">
    <property type="entry name" value="REVINTRACTNG"/>
</dbReference>
<evidence type="ECO:0000313" key="5">
    <source>
        <dbReference type="EMBL" id="PNH34261.1"/>
    </source>
</evidence>
<evidence type="ECO:0000259" key="4">
    <source>
        <dbReference type="PROSITE" id="PS50115"/>
    </source>
</evidence>
<dbReference type="PANTHER" id="PTHR45705:SF7">
    <property type="entry name" value="ACTIVATING PROTEIN FOR ARF, PUTATIVE (AFU_ORTHOLOGUE AFUA_4G09120)-RELATED"/>
    <property type="match status" value="1"/>
</dbReference>
<reference evidence="6 8" key="2">
    <citation type="submission" date="2018-12" db="EMBL/GenBank/DDBJ databases">
        <title>Genome of Verticillium dahliae isolate Getta Getta.</title>
        <authorList>
            <person name="Gardiner D.M."/>
        </authorList>
    </citation>
    <scope>NUCLEOTIDE SEQUENCE [LARGE SCALE GENOMIC DNA]</scope>
    <source>
        <strain evidence="6 8">Getta Getta</strain>
    </source>
</reference>
<dbReference type="GO" id="GO:0005096">
    <property type="term" value="F:GTPase activator activity"/>
    <property type="evidence" value="ECO:0007669"/>
    <property type="project" value="InterPro"/>
</dbReference>
<feature type="region of interest" description="Disordered" evidence="2">
    <location>
        <begin position="580"/>
        <end position="617"/>
    </location>
</feature>
<feature type="region of interest" description="Disordered" evidence="2">
    <location>
        <begin position="256"/>
        <end position="339"/>
    </location>
</feature>
<dbReference type="EMBL" id="RSDZ01000033">
    <property type="protein sequence ID" value="RXG47654.1"/>
    <property type="molecule type" value="Genomic_DNA"/>
</dbReference>
<protein>
    <recommendedName>
        <fullName evidence="9">UBA domain-containing protein 3</fullName>
    </recommendedName>
</protein>
<evidence type="ECO:0000259" key="3">
    <source>
        <dbReference type="PROSITE" id="PS50030"/>
    </source>
</evidence>
<sequence length="701" mass="76190">MASVLSKRQQARNEKALQDLVAKVPGNNSCADCQARNPAWASWSLGVFLCMRCASIHRKLGTHISKVKSLSMDGWSNEQVENMKKVGNVTSNQIYNPENKKPPVPVDADEADSAMERFIRSKYTTTPAPTKSHSARTMDEGIPPPLPPKTPSKFSFRSASSILPLSSRSKKQAAARDSRPPPSPYDYPRSPSPDDHLQNKPSKVFGASVQSSKSDDTESKLAHLRDMGFGDTQKNMTVLRSVNGSLERAIETLVRAADTDRRSPSAAAAAAGRTLRASRSMTPMSSSSAPIPQQSTFQDRPSPQSATSNNPFDMWPAQPQTAQSTGTLQNKNPYIGANPFGASLQQQDISQAFGNMSLAPPPAQPLFPNHTGGLSQPTYDHAAAAPPMPQAPQTYAPMNFNSNMTYPQPIQQQPTGSNPFFTTQAHTTMPQQHLAVNTITNSSVGFANNPFARSPTRIQSPPLGQIPEQSQSHFYNSPQPLSPSVGNPFFTQAQNQQQQPQQQQQQSFQPQPQYQQQVQPQQHLQQQQQQQQQHQPQFQPQLQLYQQQGQYAPSQPTYQYAQRADKASIMALFNQPQLAPQQTGNPYAPQTGAAAPSFENQVNPAPAQAQAQPAQPQLQQPTRSVSMPLAGSSNNPFFAGNVPTAQAAPAAAPAPAAPAVHVGAQQQKAHVSRESMAFADMNWANGRHSPDAFASLSSRHL</sequence>
<feature type="compositionally biased region" description="Polar residues" evidence="2">
    <location>
        <begin position="122"/>
        <end position="132"/>
    </location>
</feature>
<proteinExistence type="predicted"/>
<dbReference type="InterPro" id="IPR037278">
    <property type="entry name" value="ARFGAP/RecO"/>
</dbReference>
<dbReference type="Proteomes" id="UP000288725">
    <property type="component" value="Chromosome 2"/>
</dbReference>
<dbReference type="InterPro" id="IPR009060">
    <property type="entry name" value="UBA-like_sf"/>
</dbReference>
<feature type="compositionally biased region" description="Low complexity" evidence="2">
    <location>
        <begin position="604"/>
        <end position="617"/>
    </location>
</feature>
<feature type="compositionally biased region" description="Polar residues" evidence="2">
    <location>
        <begin position="318"/>
        <end position="332"/>
    </location>
</feature>
<feature type="domain" description="Arf-GAP" evidence="4">
    <location>
        <begin position="14"/>
        <end position="123"/>
    </location>
</feature>
<evidence type="ECO:0000256" key="1">
    <source>
        <dbReference type="PROSITE-ProRule" id="PRU00288"/>
    </source>
</evidence>
<dbReference type="GO" id="GO:0008270">
    <property type="term" value="F:zinc ion binding"/>
    <property type="evidence" value="ECO:0007669"/>
    <property type="project" value="UniProtKB-KW"/>
</dbReference>
<dbReference type="FunFam" id="1.10.220.150:FF:000026">
    <property type="entry name" value="GTPase activating protein for Arf, putative"/>
    <property type="match status" value="1"/>
</dbReference>
<dbReference type="AlphaFoldDB" id="A0A2J8EUF3"/>
<feature type="compositionally biased region" description="Low complexity" evidence="2">
    <location>
        <begin position="492"/>
        <end position="539"/>
    </location>
</feature>
<feature type="region of interest" description="Disordered" evidence="2">
    <location>
        <begin position="120"/>
        <end position="219"/>
    </location>
</feature>
<name>A0A2J8EUF3_VERDA</name>
<feature type="region of interest" description="Disordered" evidence="2">
    <location>
        <begin position="354"/>
        <end position="393"/>
    </location>
</feature>
<organism evidence="6 8">
    <name type="scientific">Verticillium dahliae</name>
    <name type="common">Verticillium wilt</name>
    <dbReference type="NCBI Taxonomy" id="27337"/>
    <lineage>
        <taxon>Eukaryota</taxon>
        <taxon>Fungi</taxon>
        <taxon>Dikarya</taxon>
        <taxon>Ascomycota</taxon>
        <taxon>Pezizomycotina</taxon>
        <taxon>Sordariomycetes</taxon>
        <taxon>Hypocreomycetidae</taxon>
        <taxon>Glomerellales</taxon>
        <taxon>Plectosphaerellaceae</taxon>
        <taxon>Verticillium</taxon>
    </lineage>
</organism>
<feature type="compositionally biased region" description="Polar residues" evidence="2">
    <location>
        <begin position="467"/>
        <end position="491"/>
    </location>
</feature>
<keyword evidence="1" id="KW-0863">Zinc-finger</keyword>
<keyword evidence="1" id="KW-0479">Metal-binding</keyword>
<evidence type="ECO:0000256" key="2">
    <source>
        <dbReference type="SAM" id="MobiDB-lite"/>
    </source>
</evidence>
<evidence type="ECO:0008006" key="9">
    <source>
        <dbReference type="Google" id="ProtNLM"/>
    </source>
</evidence>
<dbReference type="InterPro" id="IPR015940">
    <property type="entry name" value="UBA"/>
</dbReference>
<dbReference type="InterPro" id="IPR038508">
    <property type="entry name" value="ArfGAP_dom_sf"/>
</dbReference>
<accession>A0A2J8EUF3</accession>
<comment type="caution">
    <text evidence="6">The sequence shown here is derived from an EMBL/GenBank/DDBJ whole genome shotgun (WGS) entry which is preliminary data.</text>
</comment>
<dbReference type="SUPFAM" id="SSF46934">
    <property type="entry name" value="UBA-like"/>
    <property type="match status" value="1"/>
</dbReference>
<dbReference type="EMBL" id="MPSH01000006">
    <property type="protein sequence ID" value="PNH34261.1"/>
    <property type="molecule type" value="Genomic_DNA"/>
</dbReference>
<dbReference type="SUPFAM" id="SSF57863">
    <property type="entry name" value="ArfGap/RecO-like zinc finger"/>
    <property type="match status" value="1"/>
</dbReference>
<evidence type="ECO:0000313" key="6">
    <source>
        <dbReference type="EMBL" id="RXG47654.1"/>
    </source>
</evidence>
<dbReference type="CDD" id="cd08204">
    <property type="entry name" value="ArfGap"/>
    <property type="match status" value="1"/>
</dbReference>
<gene>
    <name evidence="5" type="ORF">BJF96_g2702</name>
    <name evidence="6" type="ORF">VDGE_00155</name>
</gene>
<dbReference type="SMART" id="SM00105">
    <property type="entry name" value="ArfGap"/>
    <property type="match status" value="1"/>
</dbReference>
<reference evidence="5 7" key="1">
    <citation type="submission" date="2017-12" db="EMBL/GenBank/DDBJ databases">
        <title>Comparative genomics yields insights into virulence evolution of Verticillium dahliae.</title>
        <authorList>
            <person name="Fan R."/>
            <person name="Armitage A.D."/>
            <person name="Cascant-Lopez E."/>
            <person name="Sobczyk M."/>
            <person name="Cockerton H.M."/>
            <person name="Harrison R.J."/>
        </authorList>
    </citation>
    <scope>NUCLEOTIDE SEQUENCE [LARGE SCALE GENOMIC DNA]</scope>
    <source>
        <strain evidence="5 7">12008</strain>
    </source>
</reference>
<feature type="region of interest" description="Disordered" evidence="2">
    <location>
        <begin position="447"/>
        <end position="539"/>
    </location>
</feature>
<dbReference type="InterPro" id="IPR051718">
    <property type="entry name" value="ARF_GTPase-activating"/>
</dbReference>
<keyword evidence="1" id="KW-0862">Zinc</keyword>
<evidence type="ECO:0000313" key="8">
    <source>
        <dbReference type="Proteomes" id="UP000288725"/>
    </source>
</evidence>
<dbReference type="Gene3D" id="1.10.8.10">
    <property type="entry name" value="DNA helicase RuvA subunit, C-terminal domain"/>
    <property type="match status" value="1"/>
</dbReference>
<dbReference type="Pfam" id="PF01412">
    <property type="entry name" value="ArfGap"/>
    <property type="match status" value="1"/>
</dbReference>